<evidence type="ECO:0000256" key="3">
    <source>
        <dbReference type="ARBA" id="ARBA00018067"/>
    </source>
</evidence>
<proteinExistence type="inferred from homology"/>
<evidence type="ECO:0000256" key="8">
    <source>
        <dbReference type="ARBA" id="ARBA00023006"/>
    </source>
</evidence>
<name>A0A1Y2B4W6_9FUNG</name>
<dbReference type="OrthoDB" id="1584384at2759"/>
<comment type="similarity">
    <text evidence="2">Belongs to the ATG3 family.</text>
</comment>
<protein>
    <recommendedName>
        <fullName evidence="3">Autophagy-related protein 3</fullName>
    </recommendedName>
    <alternativeName>
        <fullName evidence="9 10">Autophagy-related E2-like conjugation enzyme ATG3</fullName>
    </alternativeName>
</protein>
<evidence type="ECO:0000313" key="12">
    <source>
        <dbReference type="Proteomes" id="UP000193920"/>
    </source>
</evidence>
<dbReference type="GO" id="GO:0000045">
    <property type="term" value="P:autophagosome assembly"/>
    <property type="evidence" value="ECO:0007669"/>
    <property type="project" value="TreeGrafter"/>
</dbReference>
<dbReference type="STRING" id="1754190.A0A1Y2B4W6"/>
<dbReference type="PANTHER" id="PTHR12866:SF2">
    <property type="entry name" value="UBIQUITIN-LIKE-CONJUGATING ENZYME ATG3"/>
    <property type="match status" value="1"/>
</dbReference>
<keyword evidence="7" id="KW-0653">Protein transport</keyword>
<dbReference type="Proteomes" id="UP000193920">
    <property type="component" value="Unassembled WGS sequence"/>
</dbReference>
<keyword evidence="6" id="KW-0833">Ubl conjugation pathway</keyword>
<evidence type="ECO:0000256" key="2">
    <source>
        <dbReference type="ARBA" id="ARBA00007683"/>
    </source>
</evidence>
<evidence type="ECO:0000256" key="5">
    <source>
        <dbReference type="ARBA" id="ARBA00022490"/>
    </source>
</evidence>
<dbReference type="InterPro" id="IPR007135">
    <property type="entry name" value="Atg3/Atg10"/>
</dbReference>
<dbReference type="Pfam" id="PF03987">
    <property type="entry name" value="Autophagy_act_C"/>
    <property type="match status" value="1"/>
</dbReference>
<reference evidence="11 12" key="1">
    <citation type="submission" date="2016-08" db="EMBL/GenBank/DDBJ databases">
        <title>A Parts List for Fungal Cellulosomes Revealed by Comparative Genomics.</title>
        <authorList>
            <consortium name="DOE Joint Genome Institute"/>
            <person name="Haitjema C.H."/>
            <person name="Gilmore S.P."/>
            <person name="Henske J.K."/>
            <person name="Solomon K.V."/>
            <person name="De Groot R."/>
            <person name="Kuo A."/>
            <person name="Mondo S.J."/>
            <person name="Salamov A.A."/>
            <person name="Labutti K."/>
            <person name="Zhao Z."/>
            <person name="Chiniquy J."/>
            <person name="Barry K."/>
            <person name="Brewer H.M."/>
            <person name="Purvine S.O."/>
            <person name="Wright A.T."/>
            <person name="Boxma B."/>
            <person name="Van Alen T."/>
            <person name="Hackstein J.H."/>
            <person name="Baker S.E."/>
            <person name="Grigoriev I.V."/>
            <person name="O'Malley M.A."/>
        </authorList>
    </citation>
    <scope>NUCLEOTIDE SEQUENCE [LARGE SCALE GENOMIC DNA]</scope>
    <source>
        <strain evidence="11 12">G1</strain>
    </source>
</reference>
<organism evidence="11 12">
    <name type="scientific">Neocallimastix californiae</name>
    <dbReference type="NCBI Taxonomy" id="1754190"/>
    <lineage>
        <taxon>Eukaryota</taxon>
        <taxon>Fungi</taxon>
        <taxon>Fungi incertae sedis</taxon>
        <taxon>Chytridiomycota</taxon>
        <taxon>Chytridiomycota incertae sedis</taxon>
        <taxon>Neocallimastigomycetes</taxon>
        <taxon>Neocallimastigales</taxon>
        <taxon>Neocallimastigaceae</taxon>
        <taxon>Neocallimastix</taxon>
    </lineage>
</organism>
<comment type="caution">
    <text evidence="11">The sequence shown here is derived from an EMBL/GenBank/DDBJ whole genome shotgun (WGS) entry which is preliminary data.</text>
</comment>
<dbReference type="GO" id="GO:0015031">
    <property type="term" value="P:protein transport"/>
    <property type="evidence" value="ECO:0007669"/>
    <property type="project" value="UniProtKB-KW"/>
</dbReference>
<dbReference type="AlphaFoldDB" id="A0A1Y2B4W6"/>
<dbReference type="GO" id="GO:0000407">
    <property type="term" value="C:phagophore assembly site"/>
    <property type="evidence" value="ECO:0007669"/>
    <property type="project" value="TreeGrafter"/>
</dbReference>
<evidence type="ECO:0000313" key="11">
    <source>
        <dbReference type="EMBL" id="ORY29600.1"/>
    </source>
</evidence>
<dbReference type="GO" id="GO:0019776">
    <property type="term" value="F:Atg8-family ligase activity"/>
    <property type="evidence" value="ECO:0007669"/>
    <property type="project" value="TreeGrafter"/>
</dbReference>
<dbReference type="GO" id="GO:0061723">
    <property type="term" value="P:glycophagy"/>
    <property type="evidence" value="ECO:0007669"/>
    <property type="project" value="TreeGrafter"/>
</dbReference>
<keyword evidence="8" id="KW-0072">Autophagy</keyword>
<evidence type="ECO:0000256" key="7">
    <source>
        <dbReference type="ARBA" id="ARBA00022927"/>
    </source>
</evidence>
<keyword evidence="4" id="KW-0813">Transport</keyword>
<sequence>MRFYTIYNNLKDKITPILKESRFFEAGVLTPEEFVQAGDFLVSKCPTWSWSGGVKEKKRNYLPEDKQYLITKNVPCVNRAKDMECAAEDEGERITEDGWIEPYYQMKKQDINQIEEIDSDMKKLSVTETSNEQEIDDIDDIDELEEIMNEDDFDKVDPDELIEDNILKTRTYNICITYDKGYQTPRIWLFGFDENHIPLTHEQIFEDISEDHAKKTVTIETHPHENYSLATVHPCHHANVTKKIVDSMLEAGHEIRPDMALLIFLKFMSSVLPTINYDFTISLEK</sequence>
<keyword evidence="5" id="KW-0963">Cytoplasm</keyword>
<dbReference type="EMBL" id="MCOG01000179">
    <property type="protein sequence ID" value="ORY29600.1"/>
    <property type="molecule type" value="Genomic_DNA"/>
</dbReference>
<evidence type="ECO:0000256" key="9">
    <source>
        <dbReference type="ARBA" id="ARBA00032144"/>
    </source>
</evidence>
<dbReference type="GO" id="GO:0044804">
    <property type="term" value="P:nucleophagy"/>
    <property type="evidence" value="ECO:0007669"/>
    <property type="project" value="TreeGrafter"/>
</dbReference>
<evidence type="ECO:0000256" key="1">
    <source>
        <dbReference type="ARBA" id="ARBA00004496"/>
    </source>
</evidence>
<dbReference type="GO" id="GO:0005829">
    <property type="term" value="C:cytosol"/>
    <property type="evidence" value="ECO:0007669"/>
    <property type="project" value="TreeGrafter"/>
</dbReference>
<comment type="subcellular location">
    <subcellularLocation>
        <location evidence="1">Cytoplasm</location>
    </subcellularLocation>
</comment>
<evidence type="ECO:0000256" key="4">
    <source>
        <dbReference type="ARBA" id="ARBA00022448"/>
    </source>
</evidence>
<dbReference type="GO" id="GO:0000422">
    <property type="term" value="P:autophagy of mitochondrion"/>
    <property type="evidence" value="ECO:0007669"/>
    <property type="project" value="TreeGrafter"/>
</dbReference>
<accession>A0A1Y2B4W6</accession>
<gene>
    <name evidence="11" type="ORF">LY90DRAFT_424797</name>
</gene>
<keyword evidence="12" id="KW-1185">Reference proteome</keyword>
<evidence type="ECO:0000256" key="10">
    <source>
        <dbReference type="ARBA" id="ARBA00033139"/>
    </source>
</evidence>
<evidence type="ECO:0000256" key="6">
    <source>
        <dbReference type="ARBA" id="ARBA00022786"/>
    </source>
</evidence>
<dbReference type="PANTHER" id="PTHR12866">
    <property type="entry name" value="UBIQUITIN-LIKE-CONJUGATING ENZYME ATG3"/>
    <property type="match status" value="1"/>
</dbReference>